<gene>
    <name evidence="1" type="ORF">BJ983_002938</name>
</gene>
<proteinExistence type="predicted"/>
<organism evidence="1 2">
    <name type="scientific">Actinomycetospora corticicola</name>
    <dbReference type="NCBI Taxonomy" id="663602"/>
    <lineage>
        <taxon>Bacteria</taxon>
        <taxon>Bacillati</taxon>
        <taxon>Actinomycetota</taxon>
        <taxon>Actinomycetes</taxon>
        <taxon>Pseudonocardiales</taxon>
        <taxon>Pseudonocardiaceae</taxon>
        <taxon>Actinomycetospora</taxon>
    </lineage>
</organism>
<keyword evidence="2" id="KW-1185">Reference proteome</keyword>
<dbReference type="RefSeq" id="WP_179794460.1">
    <property type="nucleotide sequence ID" value="NZ_BAABHP010000021.1"/>
</dbReference>
<dbReference type="Proteomes" id="UP000535890">
    <property type="component" value="Unassembled WGS sequence"/>
</dbReference>
<sequence>MPLDSSVDKVRVRGRAQFSTGLASPPPSFFSTVERILNKVSHSRIAMQPVQPYDNQTSSPDPTAPAMWNPTTGDWWADLIAVDDADLLASGQTQWGQWGCDDRGQRYFIEPKLVSPTFYGAPLTGAPLAQGSGGIRTVWLDDLAQLFSPVLTPGVGGSGGGLDAEGAQDAVAAMFAAGTHSGIGFVYDDAGNRISATVTVTGDLPESTAGLRTTAAGTPTDLLGVINEYTGVVSQTLPPALPGRVLAFRQRTVGLTLARAGSDVFVLGDGTQVNSVSPAVTGELVQYHCSVAGQWRANSDFKPTSALVAMFGAILNTHLLAWTYAQAFRLVSATRDANSAITTASVVWPDGSTGTFTTTTASSAFPGAIDAYTVTYVPASGASKTVTQPAVTRDSAGAVTAQPALTVA</sequence>
<dbReference type="EMBL" id="JACCBN010000001">
    <property type="protein sequence ID" value="NYD36836.1"/>
    <property type="molecule type" value="Genomic_DNA"/>
</dbReference>
<accession>A0A7Y9DWQ5</accession>
<comment type="caution">
    <text evidence="1">The sequence shown here is derived from an EMBL/GenBank/DDBJ whole genome shotgun (WGS) entry which is preliminary data.</text>
</comment>
<evidence type="ECO:0000313" key="2">
    <source>
        <dbReference type="Proteomes" id="UP000535890"/>
    </source>
</evidence>
<name>A0A7Y9DWQ5_9PSEU</name>
<protein>
    <submittedName>
        <fullName evidence="1">Uncharacterized protein</fullName>
    </submittedName>
</protein>
<dbReference type="AlphaFoldDB" id="A0A7Y9DWQ5"/>
<evidence type="ECO:0000313" key="1">
    <source>
        <dbReference type="EMBL" id="NYD36836.1"/>
    </source>
</evidence>
<reference evidence="1 2" key="1">
    <citation type="submission" date="2020-07" db="EMBL/GenBank/DDBJ databases">
        <title>Sequencing the genomes of 1000 actinobacteria strains.</title>
        <authorList>
            <person name="Klenk H.-P."/>
        </authorList>
    </citation>
    <scope>NUCLEOTIDE SEQUENCE [LARGE SCALE GENOMIC DNA]</scope>
    <source>
        <strain evidence="1 2">DSM 45772</strain>
    </source>
</reference>